<dbReference type="PANTHER" id="PTHR34361:SF2">
    <property type="entry name" value="OS08G0157800 PROTEIN"/>
    <property type="match status" value="1"/>
</dbReference>
<dbReference type="OrthoDB" id="611935at2759"/>
<organism evidence="2 3">
    <name type="scientific">Carpinus fangiana</name>
    <dbReference type="NCBI Taxonomy" id="176857"/>
    <lineage>
        <taxon>Eukaryota</taxon>
        <taxon>Viridiplantae</taxon>
        <taxon>Streptophyta</taxon>
        <taxon>Embryophyta</taxon>
        <taxon>Tracheophyta</taxon>
        <taxon>Spermatophyta</taxon>
        <taxon>Magnoliopsida</taxon>
        <taxon>eudicotyledons</taxon>
        <taxon>Gunneridae</taxon>
        <taxon>Pentapetalae</taxon>
        <taxon>rosids</taxon>
        <taxon>fabids</taxon>
        <taxon>Fagales</taxon>
        <taxon>Betulaceae</taxon>
        <taxon>Carpinus</taxon>
    </lineage>
</organism>
<feature type="compositionally biased region" description="Basic and acidic residues" evidence="1">
    <location>
        <begin position="1171"/>
        <end position="1182"/>
    </location>
</feature>
<feature type="region of interest" description="Disordered" evidence="1">
    <location>
        <begin position="305"/>
        <end position="328"/>
    </location>
</feature>
<feature type="compositionally biased region" description="Basic and acidic residues" evidence="1">
    <location>
        <begin position="587"/>
        <end position="603"/>
    </location>
</feature>
<gene>
    <name evidence="2" type="ORF">FH972_016147</name>
</gene>
<dbReference type="AlphaFoldDB" id="A0A5N6REY6"/>
<name>A0A5N6REY6_9ROSI</name>
<dbReference type="PANTHER" id="PTHR34361">
    <property type="entry name" value="OS08G0157800 PROTEIN"/>
    <property type="match status" value="1"/>
</dbReference>
<sequence length="1182" mass="130397">MMGYGSYGHGGFSSSSSSNLSALAPPFTVSPKPNSSPLVDLTEPSYGIPLNSSLHNWLPAHYPNSGPGFSSNLNSDFNPMPSSNAFSYPGLQDIEPPNTHLPPVNPMASASADAFLGGQCSDGVATSLVEDKRYYPTYAPPAIQDHCPLVAPDETSYDSFSSSRAATFDGSSNNDYIPGLGYTADWGESWNRLGDWEHGERVEHEGICSKGIYKNYMNQGAHASKGLSAYEESSHIIDMLGWEKHGGSASMERSNDKSFFGKNPRIMPVDYSKTSFLGSSSLLPENHPKAPASSSSCQVPYSASFEKHMRQRDASPRDGASFMTSSPSLVVRPPDIDTSFSAPNKGPLKEVNFGTDAADPDPYGNNPSNVNEFFPLLTSNSRARFDRSQVRIHLDRNDPISGDSFSAENEKMPKDKSISEDVLDQVFKEKYGLQISQTSSDGFNLALDFIEAINPVENSSESLDHYNPAVDSPCWKGAPVTCFSPFEASKAVTSQYMKKLESFNSSDFQVPQFFHLNVDDAVNLSSQNPNEKTAHVERGLRPNLKRPLDANSLFSEPKLDDSAKAGSFHSNSSCGYEVQHSDNICEPGKDHALPSKPTGDSDLKPSLSMQQKFEASEIISENKHSSETCVADLVSNIVDFGRYGSSDESCHATEKGLSSVSSVEDASSKLTKLHEADSNPKIDVQMLVNTMRSLSDVLLFHSSNDSLVLKEGDLEALKDVIFNLHRCILKGNEQIIPTQESLFPQQGTSQDLEELPKLSKEVCVDRHRLRKEAAVIAQDQLDHQCLDEEKRNDIGLGNKMEMASDSVSLKGDMAKENNMTQAIMKVLSENFDYEEETESQSLLYKNLWLEAEAELCSINYKARYNRMKIEMEKSESYKAKENTMDVEEKLEPMASHDLDTVDKLAPETKAPFPDISIQYPIQDVIARYGILKRRIDYSNPATDVEELSSSKMCHDTDKVDKLAYEATEAKCLTQDSSIKNSIVVDDVLARFHILKRLVDNSNSVKATDIEEPSSSSVSPDLNKVDKLAPEAPEAKGTLIPDIFVQNSPISTTSCHTDDVEASVMARFSILKRRDDNLSSTDFNRQELSEFDHLGFAGERIHWPIIRDRSEDGSMDVKLGPVLQHHTASSTEDKLILKECHQRGDDPVIQSCPSNRLEDPLPAGSYDSTSSDWEHVTKEELVG</sequence>
<dbReference type="EMBL" id="CM017326">
    <property type="protein sequence ID" value="KAE8077595.1"/>
    <property type="molecule type" value="Genomic_DNA"/>
</dbReference>
<feature type="compositionally biased region" description="Basic and acidic residues" evidence="1">
    <location>
        <begin position="305"/>
        <end position="316"/>
    </location>
</feature>
<dbReference type="Proteomes" id="UP000327013">
    <property type="component" value="Chromosome 6"/>
</dbReference>
<evidence type="ECO:0000313" key="2">
    <source>
        <dbReference type="EMBL" id="KAE8077595.1"/>
    </source>
</evidence>
<accession>A0A5N6REY6</accession>
<protein>
    <submittedName>
        <fullName evidence="2">Uncharacterized protein</fullName>
    </submittedName>
</protein>
<keyword evidence="3" id="KW-1185">Reference proteome</keyword>
<proteinExistence type="predicted"/>
<feature type="region of interest" description="Disordered" evidence="1">
    <location>
        <begin position="1146"/>
        <end position="1182"/>
    </location>
</feature>
<evidence type="ECO:0000313" key="3">
    <source>
        <dbReference type="Proteomes" id="UP000327013"/>
    </source>
</evidence>
<feature type="region of interest" description="Disordered" evidence="1">
    <location>
        <begin position="585"/>
        <end position="607"/>
    </location>
</feature>
<reference evidence="2 3" key="1">
    <citation type="submission" date="2019-06" db="EMBL/GenBank/DDBJ databases">
        <title>A chromosomal-level reference genome of Carpinus fangiana (Coryloideae, Betulaceae).</title>
        <authorList>
            <person name="Yang X."/>
            <person name="Wang Z."/>
            <person name="Zhang L."/>
            <person name="Hao G."/>
            <person name="Liu J."/>
            <person name="Yang Y."/>
        </authorList>
    </citation>
    <scope>NUCLEOTIDE SEQUENCE [LARGE SCALE GENOMIC DNA]</scope>
    <source>
        <strain evidence="2">Cfa_2016G</strain>
        <tissue evidence="2">Leaf</tissue>
    </source>
</reference>
<evidence type="ECO:0000256" key="1">
    <source>
        <dbReference type="SAM" id="MobiDB-lite"/>
    </source>
</evidence>